<dbReference type="SUPFAM" id="SSF51905">
    <property type="entry name" value="FAD/NAD(P)-binding domain"/>
    <property type="match status" value="1"/>
</dbReference>
<evidence type="ECO:0000259" key="4">
    <source>
        <dbReference type="Pfam" id="PF01266"/>
    </source>
</evidence>
<keyword evidence="3 5" id="KW-0560">Oxidoreductase</keyword>
<dbReference type="NCBIfam" id="TIGR02352">
    <property type="entry name" value="thiamin_ThiO"/>
    <property type="match status" value="1"/>
</dbReference>
<dbReference type="InterPro" id="IPR006076">
    <property type="entry name" value="FAD-dep_OxRdtase"/>
</dbReference>
<dbReference type="GO" id="GO:0005737">
    <property type="term" value="C:cytoplasm"/>
    <property type="evidence" value="ECO:0007669"/>
    <property type="project" value="TreeGrafter"/>
</dbReference>
<proteinExistence type="predicted"/>
<dbReference type="GO" id="GO:0009228">
    <property type="term" value="P:thiamine biosynthetic process"/>
    <property type="evidence" value="ECO:0007669"/>
    <property type="project" value="UniProtKB-KW"/>
</dbReference>
<dbReference type="GO" id="GO:0050660">
    <property type="term" value="F:flavin adenine dinucleotide binding"/>
    <property type="evidence" value="ECO:0007669"/>
    <property type="project" value="InterPro"/>
</dbReference>
<dbReference type="AlphaFoldDB" id="A0AAU7LRM2"/>
<reference evidence="5" key="1">
    <citation type="submission" date="2024-05" db="EMBL/GenBank/DDBJ databases">
        <authorList>
            <person name="Bunk B."/>
            <person name="Swiderski J."/>
            <person name="Sproer C."/>
            <person name="Thiel V."/>
        </authorList>
    </citation>
    <scope>NUCLEOTIDE SEQUENCE</scope>
    <source>
        <strain evidence="5">DSM 17735</strain>
    </source>
</reference>
<keyword evidence="2" id="KW-0784">Thiamine biosynthesis</keyword>
<dbReference type="GO" id="GO:0043799">
    <property type="term" value="F:glycine oxidase activity"/>
    <property type="evidence" value="ECO:0007669"/>
    <property type="project" value="UniProtKB-EC"/>
</dbReference>
<dbReference type="InterPro" id="IPR036188">
    <property type="entry name" value="FAD/NAD-bd_sf"/>
</dbReference>
<dbReference type="Pfam" id="PF01266">
    <property type="entry name" value="DAO"/>
    <property type="match status" value="1"/>
</dbReference>
<dbReference type="PANTHER" id="PTHR13847:SF289">
    <property type="entry name" value="GLYCINE OXIDASE"/>
    <property type="match status" value="1"/>
</dbReference>
<comment type="pathway">
    <text evidence="1">Cofactor biosynthesis; thiamine diphosphate biosynthesis.</text>
</comment>
<evidence type="ECO:0000256" key="3">
    <source>
        <dbReference type="ARBA" id="ARBA00023002"/>
    </source>
</evidence>
<dbReference type="EC" id="1.4.3.19" evidence="5"/>
<dbReference type="SUPFAM" id="SSF54373">
    <property type="entry name" value="FAD-linked reductases, C-terminal domain"/>
    <property type="match status" value="1"/>
</dbReference>
<gene>
    <name evidence="5" type="primary">thiO</name>
    <name evidence="5" type="ORF">ABLV49_00135</name>
</gene>
<protein>
    <submittedName>
        <fullName evidence="5">Glycine oxidase ThiO</fullName>
        <ecNumber evidence="5">1.4.3.19</ecNumber>
    </submittedName>
</protein>
<dbReference type="InterPro" id="IPR012727">
    <property type="entry name" value="Gly_oxidase_ThiO"/>
</dbReference>
<dbReference type="Gene3D" id="3.30.9.10">
    <property type="entry name" value="D-Amino Acid Oxidase, subunit A, domain 2"/>
    <property type="match status" value="1"/>
</dbReference>
<evidence type="ECO:0000313" key="5">
    <source>
        <dbReference type="EMBL" id="XBP70284.1"/>
    </source>
</evidence>
<name>A0AAU7LRM2_9BURK</name>
<dbReference type="Gene3D" id="3.50.50.60">
    <property type="entry name" value="FAD/NAD(P)-binding domain"/>
    <property type="match status" value="1"/>
</dbReference>
<accession>A0AAU7LRM2</accession>
<organism evidence="5">
    <name type="scientific">Polaromonas hydrogenivorans</name>
    <dbReference type="NCBI Taxonomy" id="335476"/>
    <lineage>
        <taxon>Bacteria</taxon>
        <taxon>Pseudomonadati</taxon>
        <taxon>Pseudomonadota</taxon>
        <taxon>Betaproteobacteria</taxon>
        <taxon>Burkholderiales</taxon>
        <taxon>Comamonadaceae</taxon>
        <taxon>Polaromonas</taxon>
    </lineage>
</organism>
<dbReference type="EMBL" id="CP157675">
    <property type="protein sequence ID" value="XBP70284.1"/>
    <property type="molecule type" value="Genomic_DNA"/>
</dbReference>
<evidence type="ECO:0000256" key="1">
    <source>
        <dbReference type="ARBA" id="ARBA00004948"/>
    </source>
</evidence>
<dbReference type="RefSeq" id="WP_349279531.1">
    <property type="nucleotide sequence ID" value="NZ_CBCSCU010000005.1"/>
</dbReference>
<evidence type="ECO:0000256" key="2">
    <source>
        <dbReference type="ARBA" id="ARBA00022977"/>
    </source>
</evidence>
<dbReference type="PANTHER" id="PTHR13847">
    <property type="entry name" value="SARCOSINE DEHYDROGENASE-RELATED"/>
    <property type="match status" value="1"/>
</dbReference>
<sequence length="351" mass="38354">MNSLHIGIAGAGLAGRTLAWRLLRAGCRVTLFDSRQRAELDTASMTAAAMLSPLAELSVSDEVVFQLGRRSMELWPRWVAELEASSGESIYFRQKGTLVVAHAPDQSSLDHFSGLLHHRLPEACRAEVHTLDAAALAQREPALAGRFGGGLFLESEGQLANDQWMAALALEIDRLGVTWHEGQAVERVEEGRIICAHETHAVDVAVDARGVGSKAQWPQLRGVRGEVLRVECPGVTLQRPVRLMHPRYALYVAPRPDHQFVVGATELESEDMGPVTLRSTLELGSALYSLHPAFGEARVLRLSAALRPALDDHRPAVALRDGVWHINGLYRHGYLCAPAVVDELAHKLLAI</sequence>
<feature type="domain" description="FAD dependent oxidoreductase" evidence="4">
    <location>
        <begin position="7"/>
        <end position="345"/>
    </location>
</feature>